<dbReference type="EMBL" id="BARV01031078">
    <property type="protein sequence ID" value="GAI33903.1"/>
    <property type="molecule type" value="Genomic_DNA"/>
</dbReference>
<organism evidence="2">
    <name type="scientific">marine sediment metagenome</name>
    <dbReference type="NCBI Taxonomy" id="412755"/>
    <lineage>
        <taxon>unclassified sequences</taxon>
        <taxon>metagenomes</taxon>
        <taxon>ecological metagenomes</taxon>
    </lineage>
</organism>
<evidence type="ECO:0000256" key="1">
    <source>
        <dbReference type="SAM" id="Phobius"/>
    </source>
</evidence>
<protein>
    <submittedName>
        <fullName evidence="2">Uncharacterized protein</fullName>
    </submittedName>
</protein>
<feature type="transmembrane region" description="Helical" evidence="1">
    <location>
        <begin position="28"/>
        <end position="47"/>
    </location>
</feature>
<evidence type="ECO:0000313" key="2">
    <source>
        <dbReference type="EMBL" id="GAI33903.1"/>
    </source>
</evidence>
<keyword evidence="1" id="KW-0812">Transmembrane</keyword>
<dbReference type="AlphaFoldDB" id="X1MRF9"/>
<keyword evidence="1" id="KW-0472">Membrane</keyword>
<name>X1MRF9_9ZZZZ</name>
<feature type="non-terminal residue" evidence="2">
    <location>
        <position position="1"/>
    </location>
</feature>
<comment type="caution">
    <text evidence="2">The sequence shown here is derived from an EMBL/GenBank/DDBJ whole genome shotgun (WGS) entry which is preliminary data.</text>
</comment>
<accession>X1MRF9</accession>
<gene>
    <name evidence="2" type="ORF">S06H3_49237</name>
</gene>
<reference evidence="2" key="1">
    <citation type="journal article" date="2014" name="Front. Microbiol.">
        <title>High frequency of phylogenetically diverse reductive dehalogenase-homologous genes in deep subseafloor sedimentary metagenomes.</title>
        <authorList>
            <person name="Kawai M."/>
            <person name="Futagami T."/>
            <person name="Toyoda A."/>
            <person name="Takaki Y."/>
            <person name="Nishi S."/>
            <person name="Hori S."/>
            <person name="Arai W."/>
            <person name="Tsubouchi T."/>
            <person name="Morono Y."/>
            <person name="Uchiyama I."/>
            <person name="Ito T."/>
            <person name="Fujiyama A."/>
            <person name="Inagaki F."/>
            <person name="Takami H."/>
        </authorList>
    </citation>
    <scope>NUCLEOTIDE SEQUENCE</scope>
    <source>
        <strain evidence="2">Expedition CK06-06</strain>
    </source>
</reference>
<sequence length="65" mass="7179">VFIGTSEGKLYCFGSWGSVLGGDIGKGVIYLFITALLVLALWGLVRLKPSVPKKRKRKSKKLKKK</sequence>
<proteinExistence type="predicted"/>
<keyword evidence="1" id="KW-1133">Transmembrane helix</keyword>